<evidence type="ECO:0000256" key="1">
    <source>
        <dbReference type="SAM" id="MobiDB-lite"/>
    </source>
</evidence>
<dbReference type="SUPFAM" id="SSF54211">
    <property type="entry name" value="Ribosomal protein S5 domain 2-like"/>
    <property type="match status" value="1"/>
</dbReference>
<evidence type="ECO:0000313" key="3">
    <source>
        <dbReference type="Proteomes" id="UP001054857"/>
    </source>
</evidence>
<feature type="compositionally biased region" description="Low complexity" evidence="1">
    <location>
        <begin position="280"/>
        <end position="295"/>
    </location>
</feature>
<accession>A0AAD3DJP9</accession>
<name>A0AAD3DJP9_9CHLO</name>
<proteinExistence type="predicted"/>
<dbReference type="Proteomes" id="UP001054857">
    <property type="component" value="Unassembled WGS sequence"/>
</dbReference>
<comment type="caution">
    <text evidence="2">The sequence shown here is derived from an EMBL/GenBank/DDBJ whole genome shotgun (WGS) entry which is preliminary data.</text>
</comment>
<reference evidence="2 3" key="1">
    <citation type="journal article" date="2021" name="Sci. Rep.">
        <title>Genome sequencing of the multicellular alga Astrephomene provides insights into convergent evolution of germ-soma differentiation.</title>
        <authorList>
            <person name="Yamashita S."/>
            <person name="Yamamoto K."/>
            <person name="Matsuzaki R."/>
            <person name="Suzuki S."/>
            <person name="Yamaguchi H."/>
            <person name="Hirooka S."/>
            <person name="Minakuchi Y."/>
            <person name="Miyagishima S."/>
            <person name="Kawachi M."/>
            <person name="Toyoda A."/>
            <person name="Nozaki H."/>
        </authorList>
    </citation>
    <scope>NUCLEOTIDE SEQUENCE [LARGE SCALE GENOMIC DNA]</scope>
    <source>
        <strain evidence="2 3">NIES-4017</strain>
    </source>
</reference>
<evidence type="ECO:0000313" key="2">
    <source>
        <dbReference type="EMBL" id="GFR43094.1"/>
    </source>
</evidence>
<dbReference type="EMBL" id="BMAR01000004">
    <property type="protein sequence ID" value="GFR43094.1"/>
    <property type="molecule type" value="Genomic_DNA"/>
</dbReference>
<feature type="compositionally biased region" description="Pro residues" evidence="1">
    <location>
        <begin position="31"/>
        <end position="56"/>
    </location>
</feature>
<keyword evidence="3" id="KW-1185">Reference proteome</keyword>
<feature type="region of interest" description="Disordered" evidence="1">
    <location>
        <begin position="24"/>
        <end position="83"/>
    </location>
</feature>
<dbReference type="InterPro" id="IPR020568">
    <property type="entry name" value="Ribosomal_Su5_D2-typ_SF"/>
</dbReference>
<dbReference type="AlphaFoldDB" id="A0AAD3DJP9"/>
<dbReference type="InterPro" id="IPR014721">
    <property type="entry name" value="Ribsml_uS5_D2-typ_fold_subgr"/>
</dbReference>
<gene>
    <name evidence="2" type="ORF">Agub_g4102</name>
</gene>
<feature type="non-terminal residue" evidence="2">
    <location>
        <position position="295"/>
    </location>
</feature>
<feature type="compositionally biased region" description="Low complexity" evidence="1">
    <location>
        <begin position="57"/>
        <end position="69"/>
    </location>
</feature>
<protein>
    <submittedName>
        <fullName evidence="2">Uncharacterized protein</fullName>
    </submittedName>
</protein>
<sequence length="295" mass="28089">GGQQAGDKLVALLKRAWLLGPKRIGPNILLAPPPPPLQAAPPPSPSHPPHPSPSPSSPTAAAAPSALPAAPSPSPAPPQESLFDVPPNLVVRAAKVTSKAAAPGAPGGMAAAAAAAAAAATADVRPSDDGADGGSGGDATANTAAAASARLDLRLGRPEAALALGLITQEEAALYERYDSAASGGTTGEGAADVNGGALSLLPCSSSTTLPSASASSSLPDSLRHVVASVESGVVAGFQIAASSGPLCEEPLWGVAFELEVRLVLAAGGGAAGAAGGAGSSSAGEASTAASEGQQ</sequence>
<organism evidence="2 3">
    <name type="scientific">Astrephomene gubernaculifera</name>
    <dbReference type="NCBI Taxonomy" id="47775"/>
    <lineage>
        <taxon>Eukaryota</taxon>
        <taxon>Viridiplantae</taxon>
        <taxon>Chlorophyta</taxon>
        <taxon>core chlorophytes</taxon>
        <taxon>Chlorophyceae</taxon>
        <taxon>CS clade</taxon>
        <taxon>Chlamydomonadales</taxon>
        <taxon>Astrephomenaceae</taxon>
        <taxon>Astrephomene</taxon>
    </lineage>
</organism>
<feature type="region of interest" description="Disordered" evidence="1">
    <location>
        <begin position="272"/>
        <end position="295"/>
    </location>
</feature>
<feature type="non-terminal residue" evidence="2">
    <location>
        <position position="1"/>
    </location>
</feature>
<dbReference type="Gene3D" id="3.30.230.10">
    <property type="match status" value="1"/>
</dbReference>